<protein>
    <submittedName>
        <fullName evidence="3">AAA family ATPase</fullName>
    </submittedName>
</protein>
<sequence length="458" mass="52497">MEITEVLKLADDLVFTQTGKHLDYLQETILQGTLNGQTYSEIAEGTYAGEGHVRDRGAELWNILSKGLGKEVSKANFKAILEKVNFCTYSAILSDNATVTNLNICSEHHQRSSRTNFPKPQATENEPHLDLDTAPEIFNFYGRTIELAKLEEWIIKERSRLVALFGFGGIGKTTLALRLVEQIKPQFEYVIYRNLHFYANLNDILVNLLTIFSPNSQMCDRPEMQLSQLIKYLRQYRCLIVIDDWQILFHKGKVAGEDWSGYEHYRLFFKTIADVTHQSCIVAIANEKPLAIDCWEKQNSPVRSLVLSGLGEAAKEILQAHNLSDPDKWEKLIDLYHGNPLWLELTATEIRELFAGRVAEFLAYQTPILWEPLQVQLDQQFPDFTLAEQSVMCKLAMTTDPINLPELLKLTKLSPADLLTAIKSLGRRFFVEIKPGDETTEFILNPVLREYVQNRRWD</sequence>
<reference evidence="3 4" key="1">
    <citation type="journal article" date="2020" name="ISME J.">
        <title>Comparative genomics reveals insights into cyanobacterial evolution and habitat adaptation.</title>
        <authorList>
            <person name="Chen M.Y."/>
            <person name="Teng W.K."/>
            <person name="Zhao L."/>
            <person name="Hu C.X."/>
            <person name="Zhou Y.K."/>
            <person name="Han B.P."/>
            <person name="Song L.R."/>
            <person name="Shu W.S."/>
        </authorList>
    </citation>
    <scope>NUCLEOTIDE SEQUENCE [LARGE SCALE GENOMIC DNA]</scope>
    <source>
        <strain evidence="3 4">FACHB-1370</strain>
    </source>
</reference>
<dbReference type="SUPFAM" id="SSF52540">
    <property type="entry name" value="P-loop containing nucleoside triphosphate hydrolases"/>
    <property type="match status" value="1"/>
</dbReference>
<dbReference type="InterPro" id="IPR002182">
    <property type="entry name" value="NB-ARC"/>
</dbReference>
<dbReference type="EMBL" id="JACJSK010000003">
    <property type="protein sequence ID" value="MBD2542820.1"/>
    <property type="molecule type" value="Genomic_DNA"/>
</dbReference>
<evidence type="ECO:0000313" key="4">
    <source>
        <dbReference type="Proteomes" id="UP000641954"/>
    </source>
</evidence>
<name>A0ABR8EAS7_9CYAN</name>
<dbReference type="Proteomes" id="UP000641954">
    <property type="component" value="Unassembled WGS sequence"/>
</dbReference>
<dbReference type="RefSeq" id="WP_190877120.1">
    <property type="nucleotide sequence ID" value="NZ_JACJSK010000003.1"/>
</dbReference>
<keyword evidence="4" id="KW-1185">Reference proteome</keyword>
<accession>A0ABR8EAS7</accession>
<dbReference type="PRINTS" id="PR00364">
    <property type="entry name" value="DISEASERSIST"/>
</dbReference>
<organism evidence="3 4">
    <name type="scientific">Planktothricoides raciborskii FACHB-1370</name>
    <dbReference type="NCBI Taxonomy" id="2949576"/>
    <lineage>
        <taxon>Bacteria</taxon>
        <taxon>Bacillati</taxon>
        <taxon>Cyanobacteriota</taxon>
        <taxon>Cyanophyceae</taxon>
        <taxon>Oscillatoriophycideae</taxon>
        <taxon>Oscillatoriales</taxon>
        <taxon>Oscillatoriaceae</taxon>
        <taxon>Planktothricoides</taxon>
    </lineage>
</organism>
<dbReference type="Pfam" id="PF26355">
    <property type="entry name" value="HTH_VMAP-M9"/>
    <property type="match status" value="1"/>
</dbReference>
<evidence type="ECO:0000259" key="2">
    <source>
        <dbReference type="Pfam" id="PF26355"/>
    </source>
</evidence>
<feature type="domain" description="vWA-MoxR associated protein N-terminal HTH" evidence="2">
    <location>
        <begin position="1"/>
        <end position="83"/>
    </location>
</feature>
<dbReference type="InterPro" id="IPR058651">
    <property type="entry name" value="HTH_VMAP-M9"/>
</dbReference>
<evidence type="ECO:0000313" key="3">
    <source>
        <dbReference type="EMBL" id="MBD2542820.1"/>
    </source>
</evidence>
<gene>
    <name evidence="3" type="ORF">H6G72_02885</name>
</gene>
<dbReference type="InterPro" id="IPR027417">
    <property type="entry name" value="P-loop_NTPase"/>
</dbReference>
<dbReference type="Gene3D" id="3.40.50.300">
    <property type="entry name" value="P-loop containing nucleotide triphosphate hydrolases"/>
    <property type="match status" value="1"/>
</dbReference>
<feature type="domain" description="NB-ARC" evidence="1">
    <location>
        <begin position="147"/>
        <end position="244"/>
    </location>
</feature>
<comment type="caution">
    <text evidence="3">The sequence shown here is derived from an EMBL/GenBank/DDBJ whole genome shotgun (WGS) entry which is preliminary data.</text>
</comment>
<dbReference type="Pfam" id="PF00931">
    <property type="entry name" value="NB-ARC"/>
    <property type="match status" value="1"/>
</dbReference>
<evidence type="ECO:0000259" key="1">
    <source>
        <dbReference type="Pfam" id="PF00931"/>
    </source>
</evidence>
<proteinExistence type="predicted"/>